<organism evidence="2 3">
    <name type="scientific">Pleuronectes platessa</name>
    <name type="common">European plaice</name>
    <dbReference type="NCBI Taxonomy" id="8262"/>
    <lineage>
        <taxon>Eukaryota</taxon>
        <taxon>Metazoa</taxon>
        <taxon>Chordata</taxon>
        <taxon>Craniata</taxon>
        <taxon>Vertebrata</taxon>
        <taxon>Euteleostomi</taxon>
        <taxon>Actinopterygii</taxon>
        <taxon>Neopterygii</taxon>
        <taxon>Teleostei</taxon>
        <taxon>Neoteleostei</taxon>
        <taxon>Acanthomorphata</taxon>
        <taxon>Carangaria</taxon>
        <taxon>Pleuronectiformes</taxon>
        <taxon>Pleuronectoidei</taxon>
        <taxon>Pleuronectidae</taxon>
        <taxon>Pleuronectes</taxon>
    </lineage>
</organism>
<evidence type="ECO:0000313" key="3">
    <source>
        <dbReference type="Proteomes" id="UP001153269"/>
    </source>
</evidence>
<keyword evidence="3" id="KW-1185">Reference proteome</keyword>
<feature type="compositionally biased region" description="Polar residues" evidence="1">
    <location>
        <begin position="121"/>
        <end position="130"/>
    </location>
</feature>
<name>A0A9N7TTJ7_PLEPL</name>
<evidence type="ECO:0000313" key="2">
    <source>
        <dbReference type="EMBL" id="CAB1418527.1"/>
    </source>
</evidence>
<reference evidence="2" key="1">
    <citation type="submission" date="2020-03" db="EMBL/GenBank/DDBJ databases">
        <authorList>
            <person name="Weist P."/>
        </authorList>
    </citation>
    <scope>NUCLEOTIDE SEQUENCE</scope>
</reference>
<proteinExistence type="predicted"/>
<protein>
    <submittedName>
        <fullName evidence="2">Uncharacterized protein</fullName>
    </submittedName>
</protein>
<dbReference type="AlphaFoldDB" id="A0A9N7TTJ7"/>
<accession>A0A9N7TTJ7</accession>
<gene>
    <name evidence="2" type="ORF">PLEPLA_LOCUS6353</name>
</gene>
<dbReference type="EMBL" id="CADEAL010000330">
    <property type="protein sequence ID" value="CAB1418527.1"/>
    <property type="molecule type" value="Genomic_DNA"/>
</dbReference>
<feature type="region of interest" description="Disordered" evidence="1">
    <location>
        <begin position="73"/>
        <end position="130"/>
    </location>
</feature>
<sequence>MGTDFTAAAGHSEVCAPLISHEAGGRRQSAAAEKRRKQLLETGIYSSSSLVTGTPPPDEQSVIRRGYTIWRDPKRSPADLAATKHGTFTGPGSSVCPQQPQHNTQHFPLPPPPQAPREKSPVSSPAQSHF</sequence>
<dbReference type="Proteomes" id="UP001153269">
    <property type="component" value="Unassembled WGS sequence"/>
</dbReference>
<feature type="compositionally biased region" description="Polar residues" evidence="1">
    <location>
        <begin position="90"/>
        <end position="106"/>
    </location>
</feature>
<comment type="caution">
    <text evidence="2">The sequence shown here is derived from an EMBL/GenBank/DDBJ whole genome shotgun (WGS) entry which is preliminary data.</text>
</comment>
<evidence type="ECO:0000256" key="1">
    <source>
        <dbReference type="SAM" id="MobiDB-lite"/>
    </source>
</evidence>